<accession>A0A645ALB6</accession>
<evidence type="ECO:0000313" key="1">
    <source>
        <dbReference type="EMBL" id="MPM53528.1"/>
    </source>
</evidence>
<name>A0A645ALB6_9ZZZZ</name>
<reference evidence="1" key="1">
    <citation type="submission" date="2019-08" db="EMBL/GenBank/DDBJ databases">
        <authorList>
            <person name="Kucharzyk K."/>
            <person name="Murdoch R.W."/>
            <person name="Higgins S."/>
            <person name="Loffler F."/>
        </authorList>
    </citation>
    <scope>NUCLEOTIDE SEQUENCE</scope>
</reference>
<dbReference type="EMBL" id="VSSQ01014382">
    <property type="protein sequence ID" value="MPM53528.1"/>
    <property type="molecule type" value="Genomic_DNA"/>
</dbReference>
<proteinExistence type="predicted"/>
<sequence>MCGGNTNIVPPVVFCGKPFPIIDDVPRAIENPVGFRPCISHPSGCITKRTLSQELYAIGYSTPHAHLVLPIGGNAHERCAVLVFKQVVHCFIIAFHREIGYIFQRIEYACCVLAGFHRFNP</sequence>
<comment type="caution">
    <text evidence="1">The sequence shown here is derived from an EMBL/GenBank/DDBJ whole genome shotgun (WGS) entry which is preliminary data.</text>
</comment>
<organism evidence="1">
    <name type="scientific">bioreactor metagenome</name>
    <dbReference type="NCBI Taxonomy" id="1076179"/>
    <lineage>
        <taxon>unclassified sequences</taxon>
        <taxon>metagenomes</taxon>
        <taxon>ecological metagenomes</taxon>
    </lineage>
</organism>
<dbReference type="AlphaFoldDB" id="A0A645ALB6"/>
<protein>
    <submittedName>
        <fullName evidence="1">Uncharacterized protein</fullName>
    </submittedName>
</protein>
<gene>
    <name evidence="1" type="ORF">SDC9_100296</name>
</gene>